<dbReference type="InterPro" id="IPR018490">
    <property type="entry name" value="cNMP-bd_dom_sf"/>
</dbReference>
<keyword evidence="4" id="KW-1185">Reference proteome</keyword>
<dbReference type="EMBL" id="BRXX01000226">
    <property type="protein sequence ID" value="GMH98832.1"/>
    <property type="molecule type" value="Genomic_DNA"/>
</dbReference>
<feature type="domain" description="Cyclic nucleotide-binding" evidence="2">
    <location>
        <begin position="537"/>
        <end position="610"/>
    </location>
</feature>
<feature type="compositionally biased region" description="Basic and acidic residues" evidence="1">
    <location>
        <begin position="235"/>
        <end position="249"/>
    </location>
</feature>
<dbReference type="InterPro" id="IPR018488">
    <property type="entry name" value="cNMP-bd_CS"/>
</dbReference>
<sequence length="696" mass="79410">MPPKRPAQRRTTNRLVSPALMHRQRGLMSIREVNAGDASDSDESSSSSKSSDDEDLTNGRSKTSLDEIDRIAKMSMVGEGGGSPVQKFGKRAKIDKFGSFDENEEPAEARDEEKKEEPSQEQPQAPNNNSSNNNEPDSRVDSNTHNSGAEEEKPETTPETEEEGEKEKEKEKEKGRENPTKPAPIERKGSIRLRSVRRESLDNNENEKLLAKKASQEHDGDGDSADDSVDDSDEDHGAGEGEEGSERRRSVSSSAAEVYRRNSYSQAIDTFHLSKYYQEAMLKAQKGGGERAKTWTPKQRWLNAIHTVLRGVRAVNAFLPQAYKKRKAERVAESKKKDAWHSVKKTAVQQAVQNRMAMEFKVDAMENAKSVGFAFGKSADRQLFENCLNILKMEHKKRSRPDVVMLLSLLKGNAFFSKLEYEVKLELASVMSLVSFKEGVNVFKQGDVGNLFFIVLNGEVDVFVTHMGIQFKACTYNVGGSFGERALLTSEPRAATVTCTEDSDFLIIGRRDYLRVLRDVHEREALQKIQFLKTVRYFDMLPSNICEEIAQKFHKKRYGRNEIVIRESDKHTHLHIIRTGECRVLKRVKLNGEVVFLETRHLSSRDFFGQEDKSVNQFSVLSLSFAEVYSCHVNDLKNIEHPELQKCIQDMKSFADKFDYYNEEETLKDVYKEQQKWEERKKGVMEDIMKYKHRNN</sequence>
<feature type="compositionally biased region" description="Acidic residues" evidence="1">
    <location>
        <begin position="222"/>
        <end position="234"/>
    </location>
</feature>
<dbReference type="PROSITE" id="PS50042">
    <property type="entry name" value="CNMP_BINDING_3"/>
    <property type="match status" value="2"/>
</dbReference>
<evidence type="ECO:0000313" key="3">
    <source>
        <dbReference type="EMBL" id="GMH98832.1"/>
    </source>
</evidence>
<feature type="compositionally biased region" description="Basic and acidic residues" evidence="1">
    <location>
        <begin position="63"/>
        <end position="72"/>
    </location>
</feature>
<feature type="compositionally biased region" description="Basic and acidic residues" evidence="1">
    <location>
        <begin position="165"/>
        <end position="189"/>
    </location>
</feature>
<feature type="region of interest" description="Disordered" evidence="1">
    <location>
        <begin position="1"/>
        <end position="258"/>
    </location>
</feature>
<reference evidence="4" key="1">
    <citation type="journal article" date="2023" name="Commun. Biol.">
        <title>Genome analysis of Parmales, the sister group of diatoms, reveals the evolutionary specialization of diatoms from phago-mixotrophs to photoautotrophs.</title>
        <authorList>
            <person name="Ban H."/>
            <person name="Sato S."/>
            <person name="Yoshikawa S."/>
            <person name="Yamada K."/>
            <person name="Nakamura Y."/>
            <person name="Ichinomiya M."/>
            <person name="Sato N."/>
            <person name="Blanc-Mathieu R."/>
            <person name="Endo H."/>
            <person name="Kuwata A."/>
            <person name="Ogata H."/>
        </authorList>
    </citation>
    <scope>NUCLEOTIDE SEQUENCE [LARGE SCALE GENOMIC DNA]</scope>
    <source>
        <strain evidence="4">NIES 3699</strain>
    </source>
</reference>
<dbReference type="PANTHER" id="PTHR23011">
    <property type="entry name" value="CYCLIC NUCLEOTIDE-BINDING DOMAIN CONTAINING PROTEIN"/>
    <property type="match status" value="1"/>
</dbReference>
<accession>A0A9W7BYD8</accession>
<evidence type="ECO:0000313" key="4">
    <source>
        <dbReference type="Proteomes" id="UP001165160"/>
    </source>
</evidence>
<feature type="compositionally biased region" description="Basic and acidic residues" evidence="1">
    <location>
        <begin position="107"/>
        <end position="118"/>
    </location>
</feature>
<evidence type="ECO:0000259" key="2">
    <source>
        <dbReference type="PROSITE" id="PS50042"/>
    </source>
</evidence>
<protein>
    <recommendedName>
        <fullName evidence="2">Cyclic nucleotide-binding domain-containing protein</fullName>
    </recommendedName>
</protein>
<organism evidence="3 4">
    <name type="scientific">Triparma verrucosa</name>
    <dbReference type="NCBI Taxonomy" id="1606542"/>
    <lineage>
        <taxon>Eukaryota</taxon>
        <taxon>Sar</taxon>
        <taxon>Stramenopiles</taxon>
        <taxon>Ochrophyta</taxon>
        <taxon>Bolidophyceae</taxon>
        <taxon>Parmales</taxon>
        <taxon>Triparmaceae</taxon>
        <taxon>Triparma</taxon>
    </lineage>
</organism>
<dbReference type="SUPFAM" id="SSF51206">
    <property type="entry name" value="cAMP-binding domain-like"/>
    <property type="match status" value="2"/>
</dbReference>
<dbReference type="PRINTS" id="PR00103">
    <property type="entry name" value="CAMPKINASE"/>
</dbReference>
<comment type="caution">
    <text evidence="3">The sequence shown here is derived from an EMBL/GenBank/DDBJ whole genome shotgun (WGS) entry which is preliminary data.</text>
</comment>
<feature type="domain" description="Cyclic nucleotide-binding" evidence="2">
    <location>
        <begin position="415"/>
        <end position="534"/>
    </location>
</feature>
<dbReference type="Gene3D" id="2.60.120.10">
    <property type="entry name" value="Jelly Rolls"/>
    <property type="match status" value="2"/>
</dbReference>
<feature type="compositionally biased region" description="Basic and acidic residues" evidence="1">
    <location>
        <begin position="136"/>
        <end position="156"/>
    </location>
</feature>
<gene>
    <name evidence="3" type="ORF">TrVE_jg7246</name>
</gene>
<dbReference type="AlphaFoldDB" id="A0A9W7BYD8"/>
<dbReference type="Pfam" id="PF00027">
    <property type="entry name" value="cNMP_binding"/>
    <property type="match status" value="1"/>
</dbReference>
<feature type="compositionally biased region" description="Basic and acidic residues" evidence="1">
    <location>
        <begin position="196"/>
        <end position="221"/>
    </location>
</feature>
<dbReference type="CDD" id="cd00038">
    <property type="entry name" value="CAP_ED"/>
    <property type="match status" value="2"/>
</dbReference>
<dbReference type="PANTHER" id="PTHR23011:SF28">
    <property type="entry name" value="CYCLIC NUCLEOTIDE-BINDING DOMAIN CONTAINING PROTEIN"/>
    <property type="match status" value="1"/>
</dbReference>
<dbReference type="InterPro" id="IPR014710">
    <property type="entry name" value="RmlC-like_jellyroll"/>
</dbReference>
<proteinExistence type="predicted"/>
<name>A0A9W7BYD8_9STRA</name>
<feature type="compositionally biased region" description="Low complexity" evidence="1">
    <location>
        <begin position="120"/>
        <end position="135"/>
    </location>
</feature>
<evidence type="ECO:0000256" key="1">
    <source>
        <dbReference type="SAM" id="MobiDB-lite"/>
    </source>
</evidence>
<dbReference type="Proteomes" id="UP001165160">
    <property type="component" value="Unassembled WGS sequence"/>
</dbReference>
<dbReference type="PROSITE" id="PS00889">
    <property type="entry name" value="CNMP_BINDING_2"/>
    <property type="match status" value="1"/>
</dbReference>
<dbReference type="SMART" id="SM00100">
    <property type="entry name" value="cNMP"/>
    <property type="match status" value="2"/>
</dbReference>
<dbReference type="InterPro" id="IPR000595">
    <property type="entry name" value="cNMP-bd_dom"/>
</dbReference>
<feature type="compositionally biased region" description="Basic residues" evidence="1">
    <location>
        <begin position="1"/>
        <end position="12"/>
    </location>
</feature>